<evidence type="ECO:0000313" key="6">
    <source>
        <dbReference type="RefSeq" id="XP_055893026.1"/>
    </source>
</evidence>
<proteinExistence type="predicted"/>
<dbReference type="PROSITE" id="PS51034">
    <property type="entry name" value="ZP_2"/>
    <property type="match status" value="1"/>
</dbReference>
<dbReference type="InterPro" id="IPR001507">
    <property type="entry name" value="ZP_dom"/>
</dbReference>
<evidence type="ECO:0000256" key="2">
    <source>
        <dbReference type="ARBA" id="ARBA00023157"/>
    </source>
</evidence>
<dbReference type="RefSeq" id="XP_055893026.1">
    <property type="nucleotide sequence ID" value="XM_056037051.1"/>
</dbReference>
<feature type="domain" description="ZP" evidence="4">
    <location>
        <begin position="65"/>
        <end position="314"/>
    </location>
</feature>
<evidence type="ECO:0000259" key="4">
    <source>
        <dbReference type="PROSITE" id="PS51034"/>
    </source>
</evidence>
<dbReference type="GeneID" id="106051971"/>
<dbReference type="SMART" id="SM00241">
    <property type="entry name" value="ZP"/>
    <property type="match status" value="1"/>
</dbReference>
<reference evidence="6 7" key="1">
    <citation type="submission" date="2025-04" db="UniProtKB">
        <authorList>
            <consortium name="RefSeq"/>
        </authorList>
    </citation>
    <scope>IDENTIFICATION</scope>
</reference>
<dbReference type="InterPro" id="IPR055356">
    <property type="entry name" value="ZP-N"/>
</dbReference>
<sequence length="346" mass="37553">MCNASKTTTPPTTTSTTRGTTPPTTTSTTRGTTTTTTTATTRGTTPTDLPATATGQSGNVRHDFICHFATVEIFIPVSEAPNAVLRLRDPSCVLVNNGTHHVITFPFNLCGTSVTSFKDYSIVTNYVTVHTDLHVSAPVVFGNDYNISLECQVPEHMVLDGSFQAVTKEPAQQVNANPQMGFHLREYTSADYTQEITKYPVQVSINKEIFLEVTLADETSRNTTLGVKVNECRATPSPDPHDSTSYLLIRDSCPATPAVHLQSSPSPETYRFSVQTFHFSGNTNTDDVVYIHCDVSICHDDKCGLRCGASSGARRKRRSGLSKRSALGSTLTSGPHIIVNESETKQ</sequence>
<dbReference type="RefSeq" id="XP_055893029.1">
    <property type="nucleotide sequence ID" value="XM_056037054.1"/>
</dbReference>
<dbReference type="OrthoDB" id="10063988at2759"/>
<dbReference type="Gene3D" id="2.60.40.4100">
    <property type="entry name" value="Zona pellucida, ZP-C domain"/>
    <property type="match status" value="1"/>
</dbReference>
<evidence type="ECO:0000313" key="9">
    <source>
        <dbReference type="RefSeq" id="XP_055893029.1"/>
    </source>
</evidence>
<dbReference type="RefSeq" id="XP_055893028.1">
    <property type="nucleotide sequence ID" value="XM_056037053.1"/>
</dbReference>
<feature type="region of interest" description="Disordered" evidence="3">
    <location>
        <begin position="1"/>
        <end position="55"/>
    </location>
</feature>
<dbReference type="Pfam" id="PF23344">
    <property type="entry name" value="ZP-N"/>
    <property type="match status" value="1"/>
</dbReference>
<dbReference type="RefSeq" id="XP_055893027.1">
    <property type="nucleotide sequence ID" value="XM_056037052.1"/>
</dbReference>
<evidence type="ECO:0000313" key="7">
    <source>
        <dbReference type="RefSeq" id="XP_055893027.1"/>
    </source>
</evidence>
<dbReference type="InterPro" id="IPR055355">
    <property type="entry name" value="ZP-C"/>
</dbReference>
<evidence type="ECO:0000313" key="5">
    <source>
        <dbReference type="Proteomes" id="UP001165740"/>
    </source>
</evidence>
<dbReference type="InterPro" id="IPR042235">
    <property type="entry name" value="ZP-C_dom"/>
</dbReference>
<keyword evidence="5" id="KW-1185">Reference proteome</keyword>
<dbReference type="OMA" id="NESWAAM"/>
<keyword evidence="1" id="KW-0732">Signal</keyword>
<accession>A0A9W3B0M8</accession>
<dbReference type="PANTHER" id="PTHR14002">
    <property type="entry name" value="ENDOGLIN/TGF-BETA RECEPTOR TYPE III"/>
    <property type="match status" value="1"/>
</dbReference>
<gene>
    <name evidence="6 7 8 9" type="primary">LOC106051971</name>
</gene>
<dbReference type="AlphaFoldDB" id="A0A9W3B0M8"/>
<organism evidence="5 6">
    <name type="scientific">Biomphalaria glabrata</name>
    <name type="common">Bloodfluke planorb</name>
    <name type="synonym">Freshwater snail</name>
    <dbReference type="NCBI Taxonomy" id="6526"/>
    <lineage>
        <taxon>Eukaryota</taxon>
        <taxon>Metazoa</taxon>
        <taxon>Spiralia</taxon>
        <taxon>Lophotrochozoa</taxon>
        <taxon>Mollusca</taxon>
        <taxon>Gastropoda</taxon>
        <taxon>Heterobranchia</taxon>
        <taxon>Euthyneura</taxon>
        <taxon>Panpulmonata</taxon>
        <taxon>Hygrophila</taxon>
        <taxon>Lymnaeoidea</taxon>
        <taxon>Planorbidae</taxon>
        <taxon>Biomphalaria</taxon>
    </lineage>
</organism>
<evidence type="ECO:0000256" key="3">
    <source>
        <dbReference type="SAM" id="MobiDB-lite"/>
    </source>
</evidence>
<keyword evidence="2" id="KW-1015">Disulfide bond</keyword>
<feature type="compositionally biased region" description="Low complexity" evidence="3">
    <location>
        <begin position="7"/>
        <end position="47"/>
    </location>
</feature>
<feature type="region of interest" description="Disordered" evidence="3">
    <location>
        <begin position="314"/>
        <end position="346"/>
    </location>
</feature>
<name>A0A9W3B0M8_BIOGL</name>
<dbReference type="Gene3D" id="2.60.40.3210">
    <property type="entry name" value="Zona pellucida, ZP-N domain"/>
    <property type="match status" value="1"/>
</dbReference>
<evidence type="ECO:0000313" key="8">
    <source>
        <dbReference type="RefSeq" id="XP_055893028.1"/>
    </source>
</evidence>
<dbReference type="PANTHER" id="PTHR14002:SF43">
    <property type="entry name" value="DELTA-LIKE PROTEIN"/>
    <property type="match status" value="1"/>
</dbReference>
<dbReference type="Proteomes" id="UP001165740">
    <property type="component" value="Chromosome 7"/>
</dbReference>
<protein>
    <submittedName>
        <fullName evidence="6 7">Oncoprotein-induced transcript 3 protein-like</fullName>
    </submittedName>
</protein>
<evidence type="ECO:0000256" key="1">
    <source>
        <dbReference type="ARBA" id="ARBA00022729"/>
    </source>
</evidence>
<dbReference type="Pfam" id="PF00100">
    <property type="entry name" value="Zona_pellucida"/>
    <property type="match status" value="1"/>
</dbReference>